<dbReference type="EMBL" id="MLAK01000134">
    <property type="protein sequence ID" value="OHT16200.1"/>
    <property type="molecule type" value="Genomic_DNA"/>
</dbReference>
<dbReference type="PANTHER" id="PTHR13743:SF112">
    <property type="entry name" value="BEACH DOMAIN-CONTAINING PROTEIN"/>
    <property type="match status" value="1"/>
</dbReference>
<feature type="domain" description="BEACH" evidence="4">
    <location>
        <begin position="1857"/>
        <end position="2003"/>
    </location>
</feature>
<evidence type="ECO:0000256" key="1">
    <source>
        <dbReference type="SAM" id="Coils"/>
    </source>
</evidence>
<dbReference type="Pfam" id="PF02138">
    <property type="entry name" value="Beach"/>
    <property type="match status" value="1"/>
</dbReference>
<sequence>MDSLVAFGSHSHLVQPITSFLKACQAIHQKHHETSDPNIQTLLALIPSIDPVKLDAILADVKASNFRISLQSNGYDVNSIDLSIFTKYSFLDKYSEIQCLLIFLYCILTFIYPSGFDQDFKSVLSLLHKAQRSSLTVVHDFCFELVLSAILSAKNQQEIYEIVLNYLLNITSIAPTAFPLLITLFKLVSKTGNETELILLQHTIGHMLECDFSCIHDVDPALLVEPLFDSILAFNRSSLNVLGTATKAKVSRNLMEFIHKLYKRFLSFIAENAKSEPLRQTQQQNSEEINNQNIESSENSENLEKAQTNDDDVFHIDFTSRVPKHNYIYMKRKPFKFSQILLNEVSVPKDFPRIISEEIYQLALSMANFLSKSNNEVILDFIAQYSVYLSHHEHFFEYCSVFLTIAYQLTEPDTVSTILRILGQTLLFDPHQTIFQPKSFDQRINYLRNLTFDFITITDPSQVVVLLEMSQKDPFILNENLLRIMLKFEKFSPTIFVQESVLFILAYSILDLQTSTRKKLEPVRSSNFAFISALLNQPDAVNVLLSSPLFVASYLQMIYEPGLEDFILSTFSKALTVIDGISWKRASEIVKFFQQLIISCTKKAREGKENYKKLFTKSIDSIILGLQYNQCLVQSFSCLFNNILEYLKVSPSIEGTLSSMRFLQLINMNICNWELSPRQFNLLVSIIKSICGDEPDERIVDLLYVTMMNVSFLSSHSCGIILSPSILTLLFAIHSKSKKNLNLLNTFIELCRYSKENCVAMHDAFIDYLLIEYLSKNEDHCFINFRAMEFVFNLQEALPLILELLENIICVKTSFSIANSLLNLLVSTQDNSIYNFVSKLLLNGKSEKATLTTIPLDSPKPFIQINGVDWSKINSQFTLDFNLCMDEIIMRRYRQDYILMEIFDKSNNKFTLSLKNTALSACYETQTEKSTTFLFRNIFQSEWGHFTIIASPSKDKLKFYNFLNKERMSDSTMDFFTFNGPVTIRFGGSDFHSEHMKHPCYGKMYGFQFFSTRASDEDVILLADSPKSFPIKPIFTTNDIESEANKIIKVSDQITINLLPPFHRVMHILDFFSEPSLFERILNIERIEIALDIISYVFSKHPEIQPFFNLVDRLSLMAAKDLKYSTYLSLYSILDIIQYPELQTKWFEKLILNISVWAKSENFYNIVLHWTKNFVPNIKFFQKKNYFANMLSQFMKTYANPSKQKQLKTIQQFYKFMTMISRFHFNKESFDVLLSCILLCNNQSNLWDLMHILHAVSKTDVALSCMTKEKLTKMYELYKKFKNTKLLALITYCIHNLSSKIPFYNLVSVSYLVFDYKMLNSFVDILISNLNSYPRLLSLVTILAIHSEKCQPLVNAIKYNIESDKPTLLKVVNENYWFIWPIILMLNVSEDLCDILCKYIATCLTLTDGNADIEQVFTMMFRMSFFIPKYDMIVRVLHHIHSFYTNNNVEIPDSVVEYCFVFFFLHIPQTLHSIPLLNLFSNSSYHDHLLQRKSSMYFIKFNIFELEGILVRDFLEFDLQCRVSLDEDGNVADKFYYDIYQNLEAPKKPLFDKKLMQYFIDRNSLDQQTQFSMAQNLTKVLDNLKKSVIDDICTSLVKIKNDLLSLLTNAKEQTNQAKKENKKQLEKLYQIDSNDTKTVSQTISKISQNKTNTLYRANLNCASYCPFRIRKKQTKGKRLYPKLTGTPNHGSYKCLIIKQDKRKQCTFSVYNDKLVFLFNNSLTSNKLPSNTNSSPNPRPNANTPNPAANNNSSVQKPLKGNKQNNEPTGPSKKKLMNRNNQMEKYKVIPLDLIMFIFPRKFGNDNGYEFFLYNAKSYLVIFQKNEFITLTAVLKTMHFSSAEAVVFQDEPIDLSLLTQEWVNGNLSNFDYLIKLNLFAGRSFHNLSIYPALPPVIHDFNKIDSNVVPNGLTNIIIPVSPLNDQKFRESFVENLVVAPEYYFDSSVIKPASLPTWAKTKYEFVYVARKKLESLDVSWFINRLFGPNKSRDNQNLTLFTKPHPTRNPHFQQFPNFVFETGRNVSYVLTYLTSGKLAFLIIFENKNVCVTEPIEDSQKLNLKYTTKIDCDDPTLTIFSSHHKIIAYSRRQASLHYFVSPTKIVNIPLYTEHPLFALLDDTLIFCRDECLICKMVFNTKSIELLANQAQNQSPAQNHQNVQNTKSHHAGQNYIQNMHQNISKICYAESKVTAIAASSVFKTVAFATLDGFLHVHDLLTNEELSKVNFGHHITNIVITANWGFVVGSSGDRIFVLNANGENILTQEYKFIIEKLFPFSNRAGFDFVAFETSDRQVGFIEVLCPGNPTTIRKCDSPTVKVTYDNLHRTFIVSQENGHIAFVPYDVSVSL</sequence>
<evidence type="ECO:0000313" key="5">
    <source>
        <dbReference type="EMBL" id="OHT16200.1"/>
    </source>
</evidence>
<keyword evidence="1" id="KW-0175">Coiled coil</keyword>
<dbReference type="SUPFAM" id="SSF50978">
    <property type="entry name" value="WD40 repeat-like"/>
    <property type="match status" value="1"/>
</dbReference>
<dbReference type="OrthoDB" id="10687040at2759"/>
<dbReference type="RefSeq" id="XP_068369336.1">
    <property type="nucleotide sequence ID" value="XM_068497201.1"/>
</dbReference>
<keyword evidence="3" id="KW-0812">Transmembrane</keyword>
<dbReference type="SUPFAM" id="SSF81837">
    <property type="entry name" value="BEACH domain"/>
    <property type="match status" value="1"/>
</dbReference>
<keyword evidence="6" id="KW-1185">Reference proteome</keyword>
<proteinExistence type="predicted"/>
<accession>A0A1J4KZB1</accession>
<feature type="compositionally biased region" description="Low complexity" evidence="2">
    <location>
        <begin position="1726"/>
        <end position="1753"/>
    </location>
</feature>
<feature type="region of interest" description="Disordered" evidence="2">
    <location>
        <begin position="277"/>
        <end position="305"/>
    </location>
</feature>
<keyword evidence="3" id="KW-1133">Transmembrane helix</keyword>
<keyword evidence="3" id="KW-0472">Membrane</keyword>
<organism evidence="5 6">
    <name type="scientific">Tritrichomonas foetus</name>
    <dbReference type="NCBI Taxonomy" id="1144522"/>
    <lineage>
        <taxon>Eukaryota</taxon>
        <taxon>Metamonada</taxon>
        <taxon>Parabasalia</taxon>
        <taxon>Tritrichomonadida</taxon>
        <taxon>Tritrichomonadidae</taxon>
        <taxon>Tritrichomonas</taxon>
    </lineage>
</organism>
<dbReference type="InterPro" id="IPR000409">
    <property type="entry name" value="BEACH_dom"/>
</dbReference>
<feature type="region of interest" description="Disordered" evidence="2">
    <location>
        <begin position="1726"/>
        <end position="1778"/>
    </location>
</feature>
<dbReference type="InterPro" id="IPR036372">
    <property type="entry name" value="BEACH_dom_sf"/>
</dbReference>
<evidence type="ECO:0000259" key="4">
    <source>
        <dbReference type="SMART" id="SM01026"/>
    </source>
</evidence>
<dbReference type="PANTHER" id="PTHR13743">
    <property type="entry name" value="BEIGE/BEACH-RELATED"/>
    <property type="match status" value="1"/>
</dbReference>
<evidence type="ECO:0000256" key="3">
    <source>
        <dbReference type="SAM" id="Phobius"/>
    </source>
</evidence>
<feature type="coiled-coil region" evidence="1">
    <location>
        <begin position="1600"/>
        <end position="1628"/>
    </location>
</feature>
<protein>
    <recommendedName>
        <fullName evidence="4">BEACH domain-containing protein</fullName>
    </recommendedName>
</protein>
<dbReference type="SMART" id="SM01026">
    <property type="entry name" value="Beach"/>
    <property type="match status" value="1"/>
</dbReference>
<dbReference type="InterPro" id="IPR050865">
    <property type="entry name" value="BEACH_Domain"/>
</dbReference>
<dbReference type="GeneID" id="94831905"/>
<reference evidence="5" key="1">
    <citation type="submission" date="2016-10" db="EMBL/GenBank/DDBJ databases">
        <authorList>
            <person name="Benchimol M."/>
            <person name="Almeida L.G."/>
            <person name="Vasconcelos A.T."/>
            <person name="Perreira-Neves A."/>
            <person name="Rosa I.A."/>
            <person name="Tasca T."/>
            <person name="Bogo M.R."/>
            <person name="de Souza W."/>
        </authorList>
    </citation>
    <scope>NUCLEOTIDE SEQUENCE [LARGE SCALE GENOMIC DNA]</scope>
    <source>
        <strain evidence="5">K</strain>
    </source>
</reference>
<comment type="caution">
    <text evidence="5">The sequence shown here is derived from an EMBL/GenBank/DDBJ whole genome shotgun (WGS) entry which is preliminary data.</text>
</comment>
<dbReference type="Gene3D" id="1.10.1540.10">
    <property type="entry name" value="BEACH domain"/>
    <property type="match status" value="1"/>
</dbReference>
<dbReference type="InterPro" id="IPR036322">
    <property type="entry name" value="WD40_repeat_dom_sf"/>
</dbReference>
<gene>
    <name evidence="5" type="ORF">TRFO_13357</name>
</gene>
<evidence type="ECO:0000256" key="2">
    <source>
        <dbReference type="SAM" id="MobiDB-lite"/>
    </source>
</evidence>
<feature type="transmembrane region" description="Helical" evidence="3">
    <location>
        <begin position="97"/>
        <end position="114"/>
    </location>
</feature>
<name>A0A1J4KZB1_9EUKA</name>
<feature type="transmembrane region" description="Helical" evidence="3">
    <location>
        <begin position="163"/>
        <end position="185"/>
    </location>
</feature>
<evidence type="ECO:0000313" key="6">
    <source>
        <dbReference type="Proteomes" id="UP000179807"/>
    </source>
</evidence>
<dbReference type="VEuPathDB" id="TrichDB:TRFO_13357"/>
<feature type="compositionally biased region" description="Low complexity" evidence="2">
    <location>
        <begin position="282"/>
        <end position="300"/>
    </location>
</feature>
<dbReference type="Proteomes" id="UP000179807">
    <property type="component" value="Unassembled WGS sequence"/>
</dbReference>